<evidence type="ECO:0000256" key="1">
    <source>
        <dbReference type="SAM" id="MobiDB-lite"/>
    </source>
</evidence>
<keyword evidence="2" id="KW-1133">Transmembrane helix</keyword>
<organism evidence="4 5">
    <name type="scientific">Qipengyuania flava</name>
    <dbReference type="NCBI Taxonomy" id="192812"/>
    <lineage>
        <taxon>Bacteria</taxon>
        <taxon>Pseudomonadati</taxon>
        <taxon>Pseudomonadota</taxon>
        <taxon>Alphaproteobacteria</taxon>
        <taxon>Sphingomonadales</taxon>
        <taxon>Erythrobacteraceae</taxon>
        <taxon>Qipengyuania</taxon>
    </lineage>
</organism>
<keyword evidence="5" id="KW-1185">Reference proteome</keyword>
<dbReference type="RefSeq" id="WP_130586815.1">
    <property type="nucleotide sequence ID" value="NZ_AP019389.1"/>
</dbReference>
<sequence length="250" mass="26262">MPFTKSISTLPALLAAASLTAVPAQAADIAVPASPSAMVAAPAWAPGDDDAEGYRRYRHRRHRGVDAGDVIAGILILGGIAAVASAAKKSDDRYPSRDARQSEPYRQDARYDGARGLDRAASMCVESIERDVRVDTVDSVNRDAQGWTVVGRLYDGQAFTCFIGADGRIDAIDYGAGSARYETGGEDDYGYVAQADGQQADRQHGDDVYAAARARSDAPQPAYPGGPLPGEEAAIDGDLEYGTGYRSAGG</sequence>
<evidence type="ECO:0000256" key="3">
    <source>
        <dbReference type="SAM" id="SignalP"/>
    </source>
</evidence>
<dbReference type="Proteomes" id="UP000290057">
    <property type="component" value="Chromosome"/>
</dbReference>
<feature type="transmembrane region" description="Helical" evidence="2">
    <location>
        <begin position="70"/>
        <end position="87"/>
    </location>
</feature>
<keyword evidence="2" id="KW-0472">Membrane</keyword>
<proteinExistence type="predicted"/>
<keyword evidence="3" id="KW-0732">Signal</keyword>
<keyword evidence="2" id="KW-0812">Transmembrane</keyword>
<feature type="signal peptide" evidence="3">
    <location>
        <begin position="1"/>
        <end position="26"/>
    </location>
</feature>
<feature type="region of interest" description="Disordered" evidence="1">
    <location>
        <begin position="213"/>
        <end position="250"/>
    </location>
</feature>
<feature type="chain" id="PRO_5019069262" evidence="3">
    <location>
        <begin position="27"/>
        <end position="250"/>
    </location>
</feature>
<reference evidence="4 5" key="1">
    <citation type="submission" date="2019-01" db="EMBL/GenBank/DDBJ databases">
        <title>Complete genome sequence of Erythrobacter flavus KJ5.</title>
        <authorList>
            <person name="Kanesaki Y."/>
            <person name="Brotosudarmo T."/>
            <person name="Moriuchi R."/>
            <person name="Awai K."/>
        </authorList>
    </citation>
    <scope>NUCLEOTIDE SEQUENCE [LARGE SCALE GENOMIC DNA]</scope>
    <source>
        <strain evidence="4 5">KJ5</strain>
    </source>
</reference>
<gene>
    <name evidence="4" type="ORF">EKJ_20930</name>
</gene>
<accession>A0A3T1CJS0</accession>
<evidence type="ECO:0000313" key="5">
    <source>
        <dbReference type="Proteomes" id="UP000290057"/>
    </source>
</evidence>
<protein>
    <submittedName>
        <fullName evidence="4">Uncharacterized protein</fullName>
    </submittedName>
</protein>
<dbReference type="EMBL" id="AP019389">
    <property type="protein sequence ID" value="BBI21246.1"/>
    <property type="molecule type" value="Genomic_DNA"/>
</dbReference>
<evidence type="ECO:0000256" key="2">
    <source>
        <dbReference type="SAM" id="Phobius"/>
    </source>
</evidence>
<name>A0A3T1CJS0_9SPHN</name>
<evidence type="ECO:0000313" key="4">
    <source>
        <dbReference type="EMBL" id="BBI21246.1"/>
    </source>
</evidence>
<dbReference type="AlphaFoldDB" id="A0A3T1CJS0"/>